<comment type="caution">
    <text evidence="1">The sequence shown here is derived from an EMBL/GenBank/DDBJ whole genome shotgun (WGS) entry which is preliminary data.</text>
</comment>
<keyword evidence="2" id="KW-1185">Reference proteome</keyword>
<sequence length="453" mass="47594">MTATDPLDALDTVAAIADAVLFEGYLLYPYRASAQKNALRWQFGVLVPPAVSAALAEPSASRTECVIDARPGATLRLRLRFLGLQRRSVVDADGTEHDRLEVDGVPHTAWEEGVPRQVDAAVALDALAEAPVTVDVTCPATTTSEEIRDATGALRGHLVRRAEALTGRVVLATEPLPGPYGALRLRLDVVNDGVADPSAPRAEALRTALISAHTVLGLDRGAFLSSADPPQWAASAVAACVNAHSWPVLAGPPGDGSLLLATPIILEDHPQLAPESPTNLFDGTENDEILALRTLALTDDEKREARATDPRAAHIVDAVDAMGPAMFERLHGAIRPDGRAPDDIPTLATPGTPWWDPGADASVDPDSDEALVDGRPVVRGSSVILVPGRGSDAQDTFLRGAAATVQAVLRDVDGGTHVAVSLDDDPGADLQATHGRFRYFRPDELALADGGPS</sequence>
<dbReference type="EMBL" id="JBHSIM010000003">
    <property type="protein sequence ID" value="MFC4831135.1"/>
    <property type="molecule type" value="Genomic_DNA"/>
</dbReference>
<protein>
    <submittedName>
        <fullName evidence="1">Uncharacterized protein</fullName>
    </submittedName>
</protein>
<reference evidence="2" key="1">
    <citation type="journal article" date="2019" name="Int. J. Syst. Evol. Microbiol.">
        <title>The Global Catalogue of Microorganisms (GCM) 10K type strain sequencing project: providing services to taxonomists for standard genome sequencing and annotation.</title>
        <authorList>
            <consortium name="The Broad Institute Genomics Platform"/>
            <consortium name="The Broad Institute Genome Sequencing Center for Infectious Disease"/>
            <person name="Wu L."/>
            <person name="Ma J."/>
        </authorList>
    </citation>
    <scope>NUCLEOTIDE SEQUENCE [LARGE SCALE GENOMIC DNA]</scope>
    <source>
        <strain evidence="2">CCUG 50347</strain>
    </source>
</reference>
<dbReference type="RefSeq" id="WP_274186757.1">
    <property type="nucleotide sequence ID" value="NZ_BAABHN010000003.1"/>
</dbReference>
<gene>
    <name evidence="1" type="ORF">ACFPEL_01820</name>
</gene>
<name>A0ABV9RBL3_9PSEU</name>
<evidence type="ECO:0000313" key="2">
    <source>
        <dbReference type="Proteomes" id="UP001595909"/>
    </source>
</evidence>
<dbReference type="Proteomes" id="UP001595909">
    <property type="component" value="Unassembled WGS sequence"/>
</dbReference>
<organism evidence="1 2">
    <name type="scientific">Actinomycetospora chibensis</name>
    <dbReference type="NCBI Taxonomy" id="663606"/>
    <lineage>
        <taxon>Bacteria</taxon>
        <taxon>Bacillati</taxon>
        <taxon>Actinomycetota</taxon>
        <taxon>Actinomycetes</taxon>
        <taxon>Pseudonocardiales</taxon>
        <taxon>Pseudonocardiaceae</taxon>
        <taxon>Actinomycetospora</taxon>
    </lineage>
</organism>
<proteinExistence type="predicted"/>
<accession>A0ABV9RBL3</accession>
<evidence type="ECO:0000313" key="1">
    <source>
        <dbReference type="EMBL" id="MFC4831135.1"/>
    </source>
</evidence>